<sequence length="571" mass="64140">MKQMRFLDNVRTPEDWQRRALKAAEAEGMEPKLKKWQSAGIVAVTAAAAVGMVVIPMFYGYSNSDVQIKHTSSDSTPAKSRALLPPEEEYDENPEKWAEYIKDAKAKMNDMYGYTETVNVLDCVKSEDDGTIFLACARESYQFGNHVLCTQLMADGDALSGSKELPKFGDKVVLGFDELLGEECLDMNFTMEVNGRKYLGVQPKGTLFCNGYADLGRWTDGFFGDILRTAQVAARVSDYTFDDTVKYLVRGTYKNINQVKPEVECSISYDKRDTEIKGEMMATLFDEAYVRGGATSQLYVMKIEKTDGGYLWAGSYFDRIEKTCSIGIGGRQYTLKTKCDTDIEILNVRAVADSTKANTAYLLINVIDTERTGNIRGKLKIDVVPTNLKGSDINVIENTVIQMTAAENGDYDFTVEPFGDVVVRKFDDNGNKRTLFLYTFELTASKNADFDEIKNIMFKEDSKKHEISSFVINSNDEYVIRCEDDRVKKLYIARDEEYSGGKLLLMYGVEFDETVSEPPDGITFSFGKKNGDEIVWAGKAKFGGAETQKNTGSEVISIERRNVDYNIDPQR</sequence>
<organism evidence="3 4">
    <name type="scientific">Ruminococcus albus (strain ATCC 27210 / DSM 20455 / JCM 14654 / NCDO 2250 / 7)</name>
    <dbReference type="NCBI Taxonomy" id="697329"/>
    <lineage>
        <taxon>Bacteria</taxon>
        <taxon>Bacillati</taxon>
        <taxon>Bacillota</taxon>
        <taxon>Clostridia</taxon>
        <taxon>Eubacteriales</taxon>
        <taxon>Oscillospiraceae</taxon>
        <taxon>Ruminococcus</taxon>
    </lineage>
</organism>
<protein>
    <submittedName>
        <fullName evidence="3">Uncharacterized protein</fullName>
    </submittedName>
</protein>
<evidence type="ECO:0000256" key="2">
    <source>
        <dbReference type="SAM" id="Phobius"/>
    </source>
</evidence>
<dbReference type="Proteomes" id="UP000006919">
    <property type="component" value="Chromosome"/>
</dbReference>
<evidence type="ECO:0000256" key="1">
    <source>
        <dbReference type="SAM" id="MobiDB-lite"/>
    </source>
</evidence>
<proteinExistence type="predicted"/>
<dbReference type="OrthoDB" id="1816221at2"/>
<dbReference type="RefSeq" id="WP_013499490.1">
    <property type="nucleotide sequence ID" value="NC_014833.1"/>
</dbReference>
<dbReference type="EMBL" id="CP002403">
    <property type="protein sequence ID" value="ADU23381.1"/>
    <property type="molecule type" value="Genomic_DNA"/>
</dbReference>
<name>E6UJ33_RUMA7</name>
<feature type="region of interest" description="Disordered" evidence="1">
    <location>
        <begin position="69"/>
        <end position="89"/>
    </location>
</feature>
<keyword evidence="2" id="KW-0812">Transmembrane</keyword>
<accession>E6UJ33</accession>
<reference evidence="3 4" key="1">
    <citation type="journal article" date="2011" name="J. Bacteriol.">
        <title>Complete genome of the cellulolytic ruminal bacterium Ruminococcus albus 7.</title>
        <authorList>
            <person name="Suen G."/>
            <person name="Stevenson D.M."/>
            <person name="Bruce D.C."/>
            <person name="Chertkov O."/>
            <person name="Copeland A."/>
            <person name="Cheng J.F."/>
            <person name="Detter C."/>
            <person name="Detter J.C."/>
            <person name="Goodwin L.A."/>
            <person name="Han C.S."/>
            <person name="Hauser L.J."/>
            <person name="Ivanova N.N."/>
            <person name="Kyrpides N.C."/>
            <person name="Land M.L."/>
            <person name="Lapidus A."/>
            <person name="Lucas S."/>
            <person name="Ovchinnikova G."/>
            <person name="Pitluck S."/>
            <person name="Tapia R."/>
            <person name="Woyke T."/>
            <person name="Boyum J."/>
            <person name="Mead D."/>
            <person name="Weimer P.J."/>
        </authorList>
    </citation>
    <scope>NUCLEOTIDE SEQUENCE [LARGE SCALE GENOMIC DNA]</scope>
    <source>
        <strain evidence="4">ATCC 27210 / DSM 20455 / JCM 14654 / NCDO 2250 / 7</strain>
    </source>
</reference>
<dbReference type="STRING" id="697329.Rumal_2915"/>
<dbReference type="eggNOG" id="COG4640">
    <property type="taxonomic scope" value="Bacteria"/>
</dbReference>
<evidence type="ECO:0000313" key="4">
    <source>
        <dbReference type="Proteomes" id="UP000006919"/>
    </source>
</evidence>
<feature type="transmembrane region" description="Helical" evidence="2">
    <location>
        <begin position="39"/>
        <end position="61"/>
    </location>
</feature>
<dbReference type="KEGG" id="ral:Rumal_2915"/>
<keyword evidence="2" id="KW-0472">Membrane</keyword>
<dbReference type="HOGENOM" id="CLU_477244_0_0_9"/>
<keyword evidence="2" id="KW-1133">Transmembrane helix</keyword>
<dbReference type="AlphaFoldDB" id="E6UJ33"/>
<gene>
    <name evidence="3" type="ordered locus">Rumal_2915</name>
</gene>
<evidence type="ECO:0000313" key="3">
    <source>
        <dbReference type="EMBL" id="ADU23381.1"/>
    </source>
</evidence>